<dbReference type="NCBIfam" id="TIGR00685">
    <property type="entry name" value="T6PP"/>
    <property type="match status" value="1"/>
</dbReference>
<dbReference type="GO" id="GO:0005992">
    <property type="term" value="P:trehalose biosynthetic process"/>
    <property type="evidence" value="ECO:0007669"/>
    <property type="project" value="UniProtKB-UniPathway"/>
</dbReference>
<dbReference type="AlphaFoldDB" id="A0A1I5S236"/>
<keyword evidence="4" id="KW-0460">Magnesium</keyword>
<evidence type="ECO:0000256" key="3">
    <source>
        <dbReference type="ARBA" id="ARBA00022801"/>
    </source>
</evidence>
<dbReference type="InterPro" id="IPR006379">
    <property type="entry name" value="HAD-SF_hydro_IIB"/>
</dbReference>
<dbReference type="InterPro" id="IPR023214">
    <property type="entry name" value="HAD_sf"/>
</dbReference>
<comment type="catalytic activity">
    <reaction evidence="4">
        <text>alpha,alpha-trehalose 6-phosphate + H2O = alpha,alpha-trehalose + phosphate</text>
        <dbReference type="Rhea" id="RHEA:23420"/>
        <dbReference type="ChEBI" id="CHEBI:15377"/>
        <dbReference type="ChEBI" id="CHEBI:16551"/>
        <dbReference type="ChEBI" id="CHEBI:43474"/>
        <dbReference type="ChEBI" id="CHEBI:58429"/>
        <dbReference type="EC" id="3.1.3.12"/>
    </reaction>
</comment>
<dbReference type="GO" id="GO:0004805">
    <property type="term" value="F:trehalose-phosphatase activity"/>
    <property type="evidence" value="ECO:0007669"/>
    <property type="project" value="UniProtKB-EC"/>
</dbReference>
<dbReference type="InterPro" id="IPR044651">
    <property type="entry name" value="OTSB-like"/>
</dbReference>
<protein>
    <recommendedName>
        <fullName evidence="4">Trehalose 6-phosphate phosphatase</fullName>
        <ecNumber evidence="4">3.1.3.12</ecNumber>
    </recommendedName>
</protein>
<comment type="similarity">
    <text evidence="2 4">Belongs to the trehalose phosphatase family.</text>
</comment>
<evidence type="ECO:0000313" key="5">
    <source>
        <dbReference type="EMBL" id="SFP64832.1"/>
    </source>
</evidence>
<evidence type="ECO:0000256" key="4">
    <source>
        <dbReference type="RuleBase" id="RU361117"/>
    </source>
</evidence>
<evidence type="ECO:0000256" key="1">
    <source>
        <dbReference type="ARBA" id="ARBA00005199"/>
    </source>
</evidence>
<dbReference type="NCBIfam" id="TIGR01484">
    <property type="entry name" value="HAD-SF-IIB"/>
    <property type="match status" value="1"/>
</dbReference>
<name>A0A1I5S236_9RHOB</name>
<comment type="pathway">
    <text evidence="1 4">Glycan biosynthesis; trehalose biosynthesis.</text>
</comment>
<keyword evidence="3 4" id="KW-0378">Hydrolase</keyword>
<dbReference type="OrthoDB" id="9814913at2"/>
<keyword evidence="4" id="KW-0479">Metal-binding</keyword>
<organism evidence="5 6">
    <name type="scientific">Tranquillimonas alkanivorans</name>
    <dbReference type="NCBI Taxonomy" id="441119"/>
    <lineage>
        <taxon>Bacteria</taxon>
        <taxon>Pseudomonadati</taxon>
        <taxon>Pseudomonadota</taxon>
        <taxon>Alphaproteobacteria</taxon>
        <taxon>Rhodobacterales</taxon>
        <taxon>Roseobacteraceae</taxon>
        <taxon>Tranquillimonas</taxon>
    </lineage>
</organism>
<dbReference type="GO" id="GO:0046872">
    <property type="term" value="F:metal ion binding"/>
    <property type="evidence" value="ECO:0007669"/>
    <property type="project" value="UniProtKB-KW"/>
</dbReference>
<dbReference type="InterPro" id="IPR003337">
    <property type="entry name" value="Trehalose_PPase"/>
</dbReference>
<dbReference type="STRING" id="441119.SAMN04488047_1105"/>
<dbReference type="EMBL" id="FOXA01000010">
    <property type="protein sequence ID" value="SFP64832.1"/>
    <property type="molecule type" value="Genomic_DNA"/>
</dbReference>
<dbReference type="InterPro" id="IPR036412">
    <property type="entry name" value="HAD-like_sf"/>
</dbReference>
<gene>
    <name evidence="5" type="ORF">SAMN04488047_1105</name>
</gene>
<dbReference type="UniPathway" id="UPA00299"/>
<dbReference type="SUPFAM" id="SSF56784">
    <property type="entry name" value="HAD-like"/>
    <property type="match status" value="1"/>
</dbReference>
<evidence type="ECO:0000256" key="2">
    <source>
        <dbReference type="ARBA" id="ARBA00008770"/>
    </source>
</evidence>
<evidence type="ECO:0000313" key="6">
    <source>
        <dbReference type="Proteomes" id="UP000199356"/>
    </source>
</evidence>
<dbReference type="Pfam" id="PF02358">
    <property type="entry name" value="Trehalose_PPase"/>
    <property type="match status" value="1"/>
</dbReference>
<reference evidence="5 6" key="1">
    <citation type="submission" date="2016-10" db="EMBL/GenBank/DDBJ databases">
        <authorList>
            <person name="de Groot N.N."/>
        </authorList>
    </citation>
    <scope>NUCLEOTIDE SEQUENCE [LARGE SCALE GENOMIC DNA]</scope>
    <source>
        <strain evidence="5 6">DSM 19547</strain>
    </source>
</reference>
<dbReference type="Gene3D" id="3.40.50.1000">
    <property type="entry name" value="HAD superfamily/HAD-like"/>
    <property type="match status" value="1"/>
</dbReference>
<accession>A0A1I5S236</accession>
<dbReference type="Gene3D" id="3.30.70.1020">
    <property type="entry name" value="Trehalose-6-phosphate phosphatase related protein, domain 2"/>
    <property type="match status" value="1"/>
</dbReference>
<dbReference type="EC" id="3.1.3.12" evidence="4"/>
<keyword evidence="6" id="KW-1185">Reference proteome</keyword>
<sequence>MYPQFYEMMGFQHPGGVCFEGCPPAPNLSTTALLIDFDGTLIDMAETPDQTFVPKEVPETMSRLAEAAGGAVAVITGRSVDEVRRLLPGYTGAIVGGHGAEVLVGTDHWVHPLAGSETVAKMTQIAHALTALDPRLIVEPKPAGVAVHCLRVPEMHSRICKFMDAIRQQFPEFDVCCGRRAVELRPRDVNRADAVIRLLDRTPFKGRRPVYFGDDQLDERAMEYVVGTGGFAIKVGDAESYASHRLRGSKEVRDCLEVWSTPRRSAA</sequence>
<dbReference type="RefSeq" id="WP_093422515.1">
    <property type="nucleotide sequence ID" value="NZ_FOXA01000010.1"/>
</dbReference>
<dbReference type="PANTHER" id="PTHR43768">
    <property type="entry name" value="TREHALOSE 6-PHOSPHATE PHOSPHATASE"/>
    <property type="match status" value="1"/>
</dbReference>
<comment type="function">
    <text evidence="4">Removes the phosphate from trehalose 6-phosphate to produce free trehalose.</text>
</comment>
<proteinExistence type="inferred from homology"/>
<dbReference type="PANTHER" id="PTHR43768:SF3">
    <property type="entry name" value="TREHALOSE 6-PHOSPHATE PHOSPHATASE"/>
    <property type="match status" value="1"/>
</dbReference>
<dbReference type="Proteomes" id="UP000199356">
    <property type="component" value="Unassembled WGS sequence"/>
</dbReference>
<comment type="cofactor">
    <cofactor evidence="4">
        <name>Mg(2+)</name>
        <dbReference type="ChEBI" id="CHEBI:18420"/>
    </cofactor>
</comment>